<dbReference type="RefSeq" id="WP_348758446.1">
    <property type="nucleotide sequence ID" value="NZ_OZ026884.1"/>
</dbReference>
<sequence>MRLGRWLPGGLNLWAGLALLVAGGLLLLWGWPTLPPAPFHYAREEIVPPGDPRLSGLGGQFAAERGMRYVIGRGDSTVSLLVAEYRDPQGQPRHVVVYPPAGGPAVTDGNRMRSELWKKAAEAILKHTDSNALFLAWWDDAQRIDFYTGRPVWTSLPLAEAFADGEERQFWREVAGGFGEDREPLRQLARWLTMDAEQALAEMARRWPEDRPVFLLVCLDDLARLTEIEALSGTRLALEGRFFPNADDFHGQIAAVKRWAGESGGTGNYLLQPVPGAGIRAWRTTSPELDRTLLIRLLPFVRSVTDYPLGVKLVYQSDRGGYLSLFELRRPP</sequence>
<gene>
    <name evidence="2" type="ORF">MECH1_V1_0046</name>
</gene>
<dbReference type="InterPro" id="IPR030891">
    <property type="entry name" value="HaoB_nitrify"/>
</dbReference>
<evidence type="ECO:0000256" key="1">
    <source>
        <dbReference type="SAM" id="Phobius"/>
    </source>
</evidence>
<accession>A0ABM9NE12</accession>
<name>A0ABM9NE12_9GAMM</name>
<dbReference type="Proteomes" id="UP001497493">
    <property type="component" value="Chromosome"/>
</dbReference>
<evidence type="ECO:0000313" key="3">
    <source>
        <dbReference type="Proteomes" id="UP001497493"/>
    </source>
</evidence>
<protein>
    <submittedName>
        <fullName evidence="2">Hydroxylamine oxidation protein HaoB</fullName>
    </submittedName>
</protein>
<keyword evidence="1" id="KW-0812">Transmembrane</keyword>
<dbReference type="EMBL" id="OZ026884">
    <property type="protein sequence ID" value="CAL1238834.1"/>
    <property type="molecule type" value="Genomic_DNA"/>
</dbReference>
<proteinExistence type="predicted"/>
<dbReference type="NCBIfam" id="TIGR04392">
    <property type="entry name" value="haoB_nitrify"/>
    <property type="match status" value="1"/>
</dbReference>
<reference evidence="2 3" key="1">
    <citation type="submission" date="2024-04" db="EMBL/GenBank/DDBJ databases">
        <authorList>
            <person name="Cremers G."/>
        </authorList>
    </citation>
    <scope>NUCLEOTIDE SEQUENCE [LARGE SCALE GENOMIC DNA]</scope>
    <source>
        <strain evidence="2">MeCH1-AG</strain>
    </source>
</reference>
<keyword evidence="1" id="KW-1133">Transmembrane helix</keyword>
<feature type="transmembrane region" description="Helical" evidence="1">
    <location>
        <begin position="12"/>
        <end position="31"/>
    </location>
</feature>
<organism evidence="2 3">
    <name type="scientific">Candidatus Methylocalor cossyra</name>
    <dbReference type="NCBI Taxonomy" id="3108543"/>
    <lineage>
        <taxon>Bacteria</taxon>
        <taxon>Pseudomonadati</taxon>
        <taxon>Pseudomonadota</taxon>
        <taxon>Gammaproteobacteria</taxon>
        <taxon>Methylococcales</taxon>
        <taxon>Methylococcaceae</taxon>
        <taxon>Candidatus Methylocalor</taxon>
    </lineage>
</organism>
<keyword evidence="3" id="KW-1185">Reference proteome</keyword>
<keyword evidence="1" id="KW-0472">Membrane</keyword>
<evidence type="ECO:0000313" key="2">
    <source>
        <dbReference type="EMBL" id="CAL1238834.1"/>
    </source>
</evidence>